<reference evidence="2 3" key="1">
    <citation type="submission" date="2021-08" db="EMBL/GenBank/DDBJ databases">
        <title>The genome sequence of Chitinophaga sp. B61.</title>
        <authorList>
            <person name="Zhang X."/>
        </authorList>
    </citation>
    <scope>NUCLEOTIDE SEQUENCE [LARGE SCALE GENOMIC DNA]</scope>
    <source>
        <strain evidence="2 3">B61</strain>
    </source>
</reference>
<feature type="transmembrane region" description="Helical" evidence="1">
    <location>
        <begin position="86"/>
        <end position="108"/>
    </location>
</feature>
<feature type="transmembrane region" description="Helical" evidence="1">
    <location>
        <begin position="15"/>
        <end position="36"/>
    </location>
</feature>
<keyword evidence="3" id="KW-1185">Reference proteome</keyword>
<feature type="transmembrane region" description="Helical" evidence="1">
    <location>
        <begin position="56"/>
        <end position="74"/>
    </location>
</feature>
<keyword evidence="1" id="KW-1133">Transmembrane helix</keyword>
<gene>
    <name evidence="2" type="ORF">K1Y79_07765</name>
</gene>
<evidence type="ECO:0000313" key="3">
    <source>
        <dbReference type="Proteomes" id="UP000812961"/>
    </source>
</evidence>
<evidence type="ECO:0000256" key="1">
    <source>
        <dbReference type="SAM" id="Phobius"/>
    </source>
</evidence>
<accession>A0ABS7GAA6</accession>
<dbReference type="Proteomes" id="UP000812961">
    <property type="component" value="Unassembled WGS sequence"/>
</dbReference>
<feature type="transmembrane region" description="Helical" evidence="1">
    <location>
        <begin position="128"/>
        <end position="146"/>
    </location>
</feature>
<protein>
    <submittedName>
        <fullName evidence="2">Uncharacterized protein</fullName>
    </submittedName>
</protein>
<dbReference type="RefSeq" id="WP_220249417.1">
    <property type="nucleotide sequence ID" value="NZ_JAICCF010000001.1"/>
</dbReference>
<comment type="caution">
    <text evidence="2">The sequence shown here is derived from an EMBL/GenBank/DDBJ whole genome shotgun (WGS) entry which is preliminary data.</text>
</comment>
<evidence type="ECO:0000313" key="2">
    <source>
        <dbReference type="EMBL" id="MBW8684225.1"/>
    </source>
</evidence>
<keyword evidence="1" id="KW-0472">Membrane</keyword>
<keyword evidence="1" id="KW-0812">Transmembrane</keyword>
<sequence length="155" mass="17871">MAKYLQYLKDSPVHLFRVLYVVAFFTLISLLTVPYVKAVAATLGKGTYKDNFDDNPGLTIAFLLLISLIFFVVNKRMFKATKRESNAVWTIHLGIDVVLFALSVLLEISMNALWDKYDFSTRSLLDPVMMLLLLSAKYTFMQVWYAHQDSKYLPR</sequence>
<proteinExistence type="predicted"/>
<organism evidence="2 3">
    <name type="scientific">Chitinophaga rhizophila</name>
    <dbReference type="NCBI Taxonomy" id="2866212"/>
    <lineage>
        <taxon>Bacteria</taxon>
        <taxon>Pseudomonadati</taxon>
        <taxon>Bacteroidota</taxon>
        <taxon>Chitinophagia</taxon>
        <taxon>Chitinophagales</taxon>
        <taxon>Chitinophagaceae</taxon>
        <taxon>Chitinophaga</taxon>
    </lineage>
</organism>
<name>A0ABS7GAA6_9BACT</name>
<dbReference type="EMBL" id="JAICCF010000001">
    <property type="protein sequence ID" value="MBW8684225.1"/>
    <property type="molecule type" value="Genomic_DNA"/>
</dbReference>